<dbReference type="InterPro" id="IPR013422">
    <property type="entry name" value="CRISPR-assoc_prot_Cas5_N"/>
</dbReference>
<gene>
    <name evidence="3" type="primary">cas5c</name>
    <name evidence="3" type="ORF">GBZ48_32000</name>
</gene>
<keyword evidence="2" id="KW-0255">Endonuclease</keyword>
<keyword evidence="2" id="KW-0378">Hydrolase</keyword>
<dbReference type="EC" id="3.1.-.-" evidence="2"/>
<protein>
    <recommendedName>
        <fullName evidence="2">pre-crRNA processing endonuclease</fullName>
        <ecNumber evidence="2">3.1.-.-</ecNumber>
    </recommendedName>
</protein>
<accession>A0ABX2KRJ6</accession>
<name>A0ABX2KRJ6_9PROT</name>
<evidence type="ECO:0000256" key="2">
    <source>
        <dbReference type="PIRNR" id="PIRNR029950"/>
    </source>
</evidence>
<dbReference type="Gene3D" id="3.30.70.2660">
    <property type="match status" value="1"/>
</dbReference>
<dbReference type="Pfam" id="PF09704">
    <property type="entry name" value="Cas_Cas5d"/>
    <property type="match status" value="1"/>
</dbReference>
<evidence type="ECO:0000313" key="4">
    <source>
        <dbReference type="Proteomes" id="UP000605086"/>
    </source>
</evidence>
<dbReference type="NCBIfam" id="TIGR01876">
    <property type="entry name" value="cas_Cas5d"/>
    <property type="match status" value="1"/>
</dbReference>
<evidence type="ECO:0000313" key="3">
    <source>
        <dbReference type="EMBL" id="NUB03839.1"/>
    </source>
</evidence>
<reference evidence="3 4" key="1">
    <citation type="submission" date="2019-10" db="EMBL/GenBank/DDBJ databases">
        <title>Genome sequence of Azospirillum melinis.</title>
        <authorList>
            <person name="Ambrosini A."/>
            <person name="Sant'Anna F.H."/>
            <person name="Cassan F.D."/>
            <person name="Souza E.M."/>
            <person name="Passaglia L.M.P."/>
        </authorList>
    </citation>
    <scope>NUCLEOTIDE SEQUENCE [LARGE SCALE GENOMIC DNA]</scope>
    <source>
        <strain evidence="3 4">TMCY0552</strain>
    </source>
</reference>
<keyword evidence="2" id="KW-0540">Nuclease</keyword>
<organism evidence="3 4">
    <name type="scientific">Azospirillum melinis</name>
    <dbReference type="NCBI Taxonomy" id="328839"/>
    <lineage>
        <taxon>Bacteria</taxon>
        <taxon>Pseudomonadati</taxon>
        <taxon>Pseudomonadota</taxon>
        <taxon>Alphaproteobacteria</taxon>
        <taxon>Rhodospirillales</taxon>
        <taxon>Azospirillaceae</taxon>
        <taxon>Azospirillum</taxon>
    </lineage>
</organism>
<evidence type="ECO:0000256" key="1">
    <source>
        <dbReference type="ARBA" id="ARBA00023118"/>
    </source>
</evidence>
<dbReference type="InterPro" id="IPR010155">
    <property type="entry name" value="CRISPR-assoc_prot_Cas5d"/>
</dbReference>
<comment type="function">
    <text evidence="2">CRISPR (clustered regularly interspaced short palindromic repeat) is an adaptive immune system that provides protection against mobile genetic elements (viruses, transposable elements and conjugative plasmids). CRISPR clusters contain spacers, sequences complementary to antecedent mobile elements, and target invading nucleic acids. CRISPR clusters are transcribed and processed into CRISPR RNA (crRNA).</text>
</comment>
<proteinExistence type="inferred from homology"/>
<dbReference type="Proteomes" id="UP000605086">
    <property type="component" value="Unassembled WGS sequence"/>
</dbReference>
<dbReference type="InterPro" id="IPR021124">
    <property type="entry name" value="CRISPR-assoc_prot_Cas5"/>
</dbReference>
<dbReference type="RefSeq" id="WP_174474706.1">
    <property type="nucleotide sequence ID" value="NZ_JAGINN010000024.1"/>
</dbReference>
<dbReference type="EMBL" id="WHOS01000076">
    <property type="protein sequence ID" value="NUB03839.1"/>
    <property type="molecule type" value="Genomic_DNA"/>
</dbReference>
<keyword evidence="4" id="KW-1185">Reference proteome</keyword>
<comment type="similarity">
    <text evidence="2">Belongs to the CRISPR-associated protein Cas5 family. Subtype I-C/Dvulg subfamily.</text>
</comment>
<keyword evidence="1 2" id="KW-0051">Antiviral defense</keyword>
<dbReference type="NCBIfam" id="TIGR02593">
    <property type="entry name" value="CRISPR_cas5"/>
    <property type="match status" value="1"/>
</dbReference>
<keyword evidence="2" id="KW-0694">RNA-binding</keyword>
<comment type="caution">
    <text evidence="3">The sequence shown here is derived from an EMBL/GenBank/DDBJ whole genome shotgun (WGS) entry which is preliminary data.</text>
</comment>
<sequence>MPHSITLRVSGSRACFSSPEFKTERASYGVITPSAARGIYEAVYWRPRLRWVIDQIHVLKPIRFQSLTRNEIGDRISATSVRHAMRDGDLQRLSRNAADMRQRRAATILVDVDYLISAHLSLRYDARSGERLDEPLSIFRRRAQRGQYFRSPYLGTREFPADVALWEGPVPEHQLPADQRDRDLGQMLLDIDYTDNHAARFFHAILRDGVISVPPFVAAVRS</sequence>
<dbReference type="PIRSF" id="PIRSF029950">
    <property type="entry name" value="Cas_CT1134"/>
    <property type="match status" value="1"/>
</dbReference>